<evidence type="ECO:0000313" key="3">
    <source>
        <dbReference type="Proteomes" id="UP001633002"/>
    </source>
</evidence>
<organism evidence="2 3">
    <name type="scientific">Riccia sorocarpa</name>
    <dbReference type="NCBI Taxonomy" id="122646"/>
    <lineage>
        <taxon>Eukaryota</taxon>
        <taxon>Viridiplantae</taxon>
        <taxon>Streptophyta</taxon>
        <taxon>Embryophyta</taxon>
        <taxon>Marchantiophyta</taxon>
        <taxon>Marchantiopsida</taxon>
        <taxon>Marchantiidae</taxon>
        <taxon>Marchantiales</taxon>
        <taxon>Ricciaceae</taxon>
        <taxon>Riccia</taxon>
    </lineage>
</organism>
<dbReference type="EMBL" id="JBJQOH010000007">
    <property type="protein sequence ID" value="KAL3680737.1"/>
    <property type="molecule type" value="Genomic_DNA"/>
</dbReference>
<reference evidence="2 3" key="1">
    <citation type="submission" date="2024-09" db="EMBL/GenBank/DDBJ databases">
        <title>Chromosome-scale assembly of Riccia sorocarpa.</title>
        <authorList>
            <person name="Paukszto L."/>
        </authorList>
    </citation>
    <scope>NUCLEOTIDE SEQUENCE [LARGE SCALE GENOMIC DNA]</scope>
    <source>
        <strain evidence="2">LP-2024</strain>
        <tissue evidence="2">Aerial parts of the thallus</tissue>
    </source>
</reference>
<evidence type="ECO:0000313" key="2">
    <source>
        <dbReference type="EMBL" id="KAL3680737.1"/>
    </source>
</evidence>
<dbReference type="Proteomes" id="UP001633002">
    <property type="component" value="Unassembled WGS sequence"/>
</dbReference>
<proteinExistence type="predicted"/>
<accession>A0ABD3GRD8</accession>
<keyword evidence="3" id="KW-1185">Reference proteome</keyword>
<comment type="caution">
    <text evidence="2">The sequence shown here is derived from an EMBL/GenBank/DDBJ whole genome shotgun (WGS) entry which is preliminary data.</text>
</comment>
<protein>
    <submittedName>
        <fullName evidence="2">Uncharacterized protein</fullName>
    </submittedName>
</protein>
<gene>
    <name evidence="2" type="ORF">R1sor_023693</name>
</gene>
<evidence type="ECO:0000256" key="1">
    <source>
        <dbReference type="SAM" id="MobiDB-lite"/>
    </source>
</evidence>
<feature type="region of interest" description="Disordered" evidence="1">
    <location>
        <begin position="76"/>
        <end position="95"/>
    </location>
</feature>
<sequence>MVVHCEYTVWLGVWTLDSGLWAAGGTRPFPFGGLLQRRGYCESYPVDIQHSLSVSGQCSVHDSTVATRLFHPTPEESHLMRARDERSTRRQFKARAPEASNLKEVNFLASASSITGFESP</sequence>
<dbReference type="AlphaFoldDB" id="A0ABD3GRD8"/>
<feature type="compositionally biased region" description="Basic and acidic residues" evidence="1">
    <location>
        <begin position="76"/>
        <end position="88"/>
    </location>
</feature>
<name>A0ABD3GRD8_9MARC</name>